<dbReference type="GO" id="GO:0001156">
    <property type="term" value="F:TFIIIC-class transcription factor complex binding"/>
    <property type="evidence" value="ECO:0007669"/>
    <property type="project" value="TreeGrafter"/>
</dbReference>
<organism evidence="4 5">
    <name type="scientific">Oesophagostomum dentatum</name>
    <name type="common">Nodular worm</name>
    <dbReference type="NCBI Taxonomy" id="61180"/>
    <lineage>
        <taxon>Eukaryota</taxon>
        <taxon>Metazoa</taxon>
        <taxon>Ecdysozoa</taxon>
        <taxon>Nematoda</taxon>
        <taxon>Chromadorea</taxon>
        <taxon>Rhabditida</taxon>
        <taxon>Rhabditina</taxon>
        <taxon>Rhabditomorpha</taxon>
        <taxon>Strongyloidea</taxon>
        <taxon>Strongylidae</taxon>
        <taxon>Oesophagostomum</taxon>
    </lineage>
</organism>
<feature type="non-terminal residue" evidence="4">
    <location>
        <position position="1"/>
    </location>
</feature>
<sequence>AAPQVRFNLRILRIRPLSAIQVKIGADGRLVIDEDSLVVANEDTNESIWETVEEDRMARKVTSLSFRNRLWRKGTSWTEKENELFYEILRCTGPDFGLMHEFFPTRTRNELKSKFNREERTNWAKLKEVMSRPALLDDDLYDRAADLQKEIEEEALKKKMKKEKVKAKSTTTRRKRKKKDKDKDKDVEEESDQSDLLANEAEEVIRALEGSTMTGKKKRKRFWSYFSGTDSSESNGEEESDLEENEENTAGPAEAPADNAEDVSENACVRGKAKKKKRRKKNTIQSDSSEAELSESNAEEQPQQVQLRVREEKKVESSGA</sequence>
<evidence type="ECO:0000313" key="4">
    <source>
        <dbReference type="EMBL" id="KHJ88546.1"/>
    </source>
</evidence>
<dbReference type="SMART" id="SM00717">
    <property type="entry name" value="SANT"/>
    <property type="match status" value="1"/>
</dbReference>
<reference evidence="4 5" key="1">
    <citation type="submission" date="2014-03" db="EMBL/GenBank/DDBJ databases">
        <title>Draft genome of the hookworm Oesophagostomum dentatum.</title>
        <authorList>
            <person name="Mitreva M."/>
        </authorList>
    </citation>
    <scope>NUCLEOTIDE SEQUENCE [LARGE SCALE GENOMIC DNA]</scope>
    <source>
        <strain evidence="4 5">OD-Hann</strain>
    </source>
</reference>
<dbReference type="PANTHER" id="PTHR22929">
    <property type="entry name" value="RNA POLYMERASE III TRANSCRIPTION INITIATION FACTOR B"/>
    <property type="match status" value="1"/>
</dbReference>
<evidence type="ECO:0000313" key="5">
    <source>
        <dbReference type="Proteomes" id="UP000053660"/>
    </source>
</evidence>
<feature type="domain" description="Myb-like" evidence="3">
    <location>
        <begin position="73"/>
        <end position="121"/>
    </location>
</feature>
<keyword evidence="5" id="KW-1185">Reference proteome</keyword>
<feature type="compositionally biased region" description="Basic residues" evidence="2">
    <location>
        <begin position="271"/>
        <end position="282"/>
    </location>
</feature>
<evidence type="ECO:0000256" key="2">
    <source>
        <dbReference type="SAM" id="MobiDB-lite"/>
    </source>
</evidence>
<evidence type="ECO:0000259" key="3">
    <source>
        <dbReference type="SMART" id="SM00717"/>
    </source>
</evidence>
<dbReference type="AlphaFoldDB" id="A0A0B1SXB0"/>
<dbReference type="Proteomes" id="UP000053660">
    <property type="component" value="Unassembled WGS sequence"/>
</dbReference>
<feature type="region of interest" description="Disordered" evidence="2">
    <location>
        <begin position="158"/>
        <end position="195"/>
    </location>
</feature>
<comment type="subcellular location">
    <subcellularLocation>
        <location evidence="1">Nucleus</location>
    </subcellularLocation>
</comment>
<dbReference type="SUPFAM" id="SSF46689">
    <property type="entry name" value="Homeodomain-like"/>
    <property type="match status" value="1"/>
</dbReference>
<feature type="compositionally biased region" description="Basic and acidic residues" evidence="2">
    <location>
        <begin position="308"/>
        <end position="320"/>
    </location>
</feature>
<dbReference type="GO" id="GO:0005634">
    <property type="term" value="C:nucleus"/>
    <property type="evidence" value="ECO:0007669"/>
    <property type="project" value="UniProtKB-SubCell"/>
</dbReference>
<dbReference type="OrthoDB" id="272624at2759"/>
<dbReference type="Gene3D" id="1.10.10.60">
    <property type="entry name" value="Homeodomain-like"/>
    <property type="match status" value="1"/>
</dbReference>
<dbReference type="InterPro" id="IPR001005">
    <property type="entry name" value="SANT/Myb"/>
</dbReference>
<name>A0A0B1SXB0_OESDE</name>
<dbReference type="InterPro" id="IPR009057">
    <property type="entry name" value="Homeodomain-like_sf"/>
</dbReference>
<accession>A0A0B1SXB0</accession>
<dbReference type="Pfam" id="PF15963">
    <property type="entry name" value="Myb_DNA-bind_7"/>
    <property type="match status" value="1"/>
</dbReference>
<evidence type="ECO:0000256" key="1">
    <source>
        <dbReference type="ARBA" id="ARBA00004123"/>
    </source>
</evidence>
<dbReference type="GO" id="GO:0003677">
    <property type="term" value="F:DNA binding"/>
    <property type="evidence" value="ECO:0007669"/>
    <property type="project" value="UniProtKB-KW"/>
</dbReference>
<keyword evidence="4" id="KW-0238">DNA-binding</keyword>
<dbReference type="PANTHER" id="PTHR22929:SF0">
    <property type="entry name" value="TRANSCRIPTION FACTOR TFIIIB COMPONENT B'' HOMOLOG"/>
    <property type="match status" value="1"/>
</dbReference>
<gene>
    <name evidence="4" type="ORF">OESDEN_11656</name>
</gene>
<feature type="compositionally biased region" description="Acidic residues" evidence="2">
    <location>
        <begin position="235"/>
        <end position="247"/>
    </location>
</feature>
<protein>
    <submittedName>
        <fullName evidence="4">Myb-like DNA-binding domain protein</fullName>
    </submittedName>
</protein>
<dbReference type="GO" id="GO:0070898">
    <property type="term" value="P:RNA polymerase III preinitiation complex assembly"/>
    <property type="evidence" value="ECO:0007669"/>
    <property type="project" value="TreeGrafter"/>
</dbReference>
<feature type="compositionally biased region" description="Basic residues" evidence="2">
    <location>
        <begin position="158"/>
        <end position="180"/>
    </location>
</feature>
<dbReference type="InterPro" id="IPR039467">
    <property type="entry name" value="TFIIIB_B''_Myb"/>
</dbReference>
<feature type="region of interest" description="Disordered" evidence="2">
    <location>
        <begin position="207"/>
        <end position="320"/>
    </location>
</feature>
<dbReference type="EMBL" id="KN555664">
    <property type="protein sequence ID" value="KHJ88546.1"/>
    <property type="molecule type" value="Genomic_DNA"/>
</dbReference>
<proteinExistence type="predicted"/>
<dbReference type="GO" id="GO:0000126">
    <property type="term" value="C:transcription factor TFIIIB complex"/>
    <property type="evidence" value="ECO:0007669"/>
    <property type="project" value="TreeGrafter"/>
</dbReference>